<dbReference type="Gene3D" id="2.30.130.110">
    <property type="match status" value="1"/>
</dbReference>
<accession>U3B4T7</accession>
<dbReference type="Proteomes" id="UP000016562">
    <property type="component" value="Unassembled WGS sequence"/>
</dbReference>
<feature type="domain" description="SAF" evidence="2">
    <location>
        <begin position="12"/>
        <end position="87"/>
    </location>
</feature>
<dbReference type="GO" id="GO:0016829">
    <property type="term" value="F:lyase activity"/>
    <property type="evidence" value="ECO:0007669"/>
    <property type="project" value="UniProtKB-KW"/>
</dbReference>
<dbReference type="SMART" id="SM00858">
    <property type="entry name" value="SAF"/>
    <property type="match status" value="1"/>
</dbReference>
<evidence type="ECO:0000313" key="3">
    <source>
        <dbReference type="EMBL" id="GAD80955.1"/>
    </source>
</evidence>
<dbReference type="InterPro" id="IPR044144">
    <property type="entry name" value="SAF_UxaA/GarD"/>
</dbReference>
<reference evidence="3 4" key="1">
    <citation type="submission" date="2013-09" db="EMBL/GenBank/DDBJ databases">
        <title>Whole genome shotgun sequence of Vibrio ezurae NBRC 102218.</title>
        <authorList>
            <person name="Yoshida I."/>
            <person name="Hosoyama A."/>
            <person name="Numata M."/>
            <person name="Hashimoto M."/>
            <person name="Hosoyama Y."/>
            <person name="Tsuchikane K."/>
            <person name="Noguchi M."/>
            <person name="Hirakata S."/>
            <person name="Ichikawa N."/>
            <person name="Ohji S."/>
            <person name="Yamazoe A."/>
            <person name="Fujita N."/>
        </authorList>
    </citation>
    <scope>NUCLEOTIDE SEQUENCE [LARGE SCALE GENOMIC DNA]</scope>
    <source>
        <strain evidence="3 4">NBRC 102218</strain>
    </source>
</reference>
<evidence type="ECO:0000313" key="4">
    <source>
        <dbReference type="Proteomes" id="UP000016562"/>
    </source>
</evidence>
<dbReference type="STRING" id="1219080.VEZ01S_45_00910"/>
<organism evidence="3 4">
    <name type="scientific">Vibrio ezurae NBRC 102218</name>
    <dbReference type="NCBI Taxonomy" id="1219080"/>
    <lineage>
        <taxon>Bacteria</taxon>
        <taxon>Pseudomonadati</taxon>
        <taxon>Pseudomonadota</taxon>
        <taxon>Gammaproteobacteria</taxon>
        <taxon>Vibrionales</taxon>
        <taxon>Vibrionaceae</taxon>
        <taxon>Vibrio</taxon>
    </lineage>
</organism>
<evidence type="ECO:0000259" key="2">
    <source>
        <dbReference type="SMART" id="SM00858"/>
    </source>
</evidence>
<dbReference type="OrthoDB" id="9804574at2"/>
<dbReference type="CDD" id="cd11613">
    <property type="entry name" value="SAF_AH_GD"/>
    <property type="match status" value="1"/>
</dbReference>
<dbReference type="InterPro" id="IPR013974">
    <property type="entry name" value="SAF"/>
</dbReference>
<dbReference type="GO" id="GO:0019698">
    <property type="term" value="P:D-galacturonate catabolic process"/>
    <property type="evidence" value="ECO:0007669"/>
    <property type="project" value="TreeGrafter"/>
</dbReference>
<dbReference type="eggNOG" id="COG2721">
    <property type="taxonomic scope" value="Bacteria"/>
</dbReference>
<dbReference type="PANTHER" id="PTHR30536">
    <property type="entry name" value="ALTRONATE/GALACTARATE DEHYDRATASE"/>
    <property type="match status" value="1"/>
</dbReference>
<dbReference type="EMBL" id="BATM01000045">
    <property type="protein sequence ID" value="GAD80955.1"/>
    <property type="molecule type" value="Genomic_DNA"/>
</dbReference>
<dbReference type="RefSeq" id="WP_021714655.1">
    <property type="nucleotide sequence ID" value="NZ_BATM01000045.1"/>
</dbReference>
<protein>
    <submittedName>
        <fullName evidence="3">Putative D-galactarate dehydratase</fullName>
    </submittedName>
</protein>
<sequence length="96" mass="10301">MKKNAVVITTKDSIAVATVELKAGDIASMFIGDSEKEVTLIDDISFGHKIAISPVAKGEHVIKYGESIGLATQDIKVGEWVHVHNVESARGRGDQQ</sequence>
<comment type="caution">
    <text evidence="3">The sequence shown here is derived from an EMBL/GenBank/DDBJ whole genome shotgun (WGS) entry which is preliminary data.</text>
</comment>
<dbReference type="InterPro" id="IPR052172">
    <property type="entry name" value="UxaA_altronate/galactarate_dh"/>
</dbReference>
<name>U3B4T7_9VIBR</name>
<keyword evidence="4" id="KW-1185">Reference proteome</keyword>
<dbReference type="FunFam" id="2.30.130.110:FF:000003">
    <property type="entry name" value="D-galactarate dehydratase"/>
    <property type="match status" value="1"/>
</dbReference>
<dbReference type="Pfam" id="PF08666">
    <property type="entry name" value="SAF"/>
    <property type="match status" value="1"/>
</dbReference>
<proteinExistence type="predicted"/>
<dbReference type="PANTHER" id="PTHR30536:SF5">
    <property type="entry name" value="ALTRONATE DEHYDRATASE"/>
    <property type="match status" value="1"/>
</dbReference>
<evidence type="ECO:0000256" key="1">
    <source>
        <dbReference type="ARBA" id="ARBA00023239"/>
    </source>
</evidence>
<gene>
    <name evidence="3" type="ORF">VEZ01S_45_00910</name>
</gene>
<dbReference type="AlphaFoldDB" id="U3B4T7"/>
<keyword evidence="1" id="KW-0456">Lyase</keyword>